<dbReference type="RefSeq" id="WP_048500041.1">
    <property type="nucleotide sequence ID" value="NZ_LFNG01000013.1"/>
</dbReference>
<dbReference type="OrthoDB" id="9791261at2"/>
<gene>
    <name evidence="2" type="ORF">ACM44_10745</name>
</gene>
<sequence>MPFLCFSQQFKTLRQCEEEFLKNNLQLIAEQYQISFNDADMMQAKIWDLPQVNFEANMMDPNKPNFFNLGPSKSAGVQQLFLLGGKRKLEIEYAKSNKELAQLQFNQLLVDLKSQLRQTFYALYFDQKKIKNIDNQLSYMNDLLKAYRVQTEKGNISLKDQVRLNAIVLSLNNDKIQINNEIVSLNQTMMTLTGNPQIIVPELSVAESNELLKSAPLQDLEELQQQALQNNADYLFSLKAIENNKVNYNLQKSMNIPDLTAGLQWNQSSGLYQNEVNFNVGIPIPLWKRNEGNVKKAQMQIEQSQKNTDFKKLSLMNAVASAYQTWDNQYQMYQEMPQKDVQDLETVYRGMTENFRRGNVTLLEFTDFMDSYKQATLQLLEIQKQVLISAEELSRLTQTKIFN</sequence>
<dbReference type="PANTHER" id="PTHR30203">
    <property type="entry name" value="OUTER MEMBRANE CATION EFFLUX PROTEIN"/>
    <property type="match status" value="1"/>
</dbReference>
<comment type="similarity">
    <text evidence="1">Belongs to the outer membrane factor (OMF) (TC 1.B.17) family.</text>
</comment>
<keyword evidence="3" id="KW-1185">Reference proteome</keyword>
<dbReference type="GO" id="GO:0015562">
    <property type="term" value="F:efflux transmembrane transporter activity"/>
    <property type="evidence" value="ECO:0007669"/>
    <property type="project" value="InterPro"/>
</dbReference>
<accession>A0A0J7LNX1</accession>
<dbReference type="SUPFAM" id="SSF56954">
    <property type="entry name" value="Outer membrane efflux proteins (OEP)"/>
    <property type="match status" value="1"/>
</dbReference>
<dbReference type="STRING" id="1304281.ACM44_10745"/>
<dbReference type="Pfam" id="PF02321">
    <property type="entry name" value="OEP"/>
    <property type="match status" value="2"/>
</dbReference>
<dbReference type="AlphaFoldDB" id="A0A0J7LNX1"/>
<evidence type="ECO:0000313" key="3">
    <source>
        <dbReference type="Proteomes" id="UP000035900"/>
    </source>
</evidence>
<dbReference type="EMBL" id="LFNG01000013">
    <property type="protein sequence ID" value="KMQ70780.1"/>
    <property type="molecule type" value="Genomic_DNA"/>
</dbReference>
<dbReference type="PATRIC" id="fig|1304281.5.peg.2315"/>
<protein>
    <submittedName>
        <fullName evidence="2">Transporter</fullName>
    </submittedName>
</protein>
<evidence type="ECO:0000256" key="1">
    <source>
        <dbReference type="ARBA" id="ARBA00007613"/>
    </source>
</evidence>
<organism evidence="2 3">
    <name type="scientific">Chryseobacterium koreense CCUG 49689</name>
    <dbReference type="NCBI Taxonomy" id="1304281"/>
    <lineage>
        <taxon>Bacteria</taxon>
        <taxon>Pseudomonadati</taxon>
        <taxon>Bacteroidota</taxon>
        <taxon>Flavobacteriia</taxon>
        <taxon>Flavobacteriales</taxon>
        <taxon>Weeksellaceae</taxon>
        <taxon>Chryseobacterium group</taxon>
        <taxon>Chryseobacterium</taxon>
    </lineage>
</organism>
<dbReference type="InterPro" id="IPR003423">
    <property type="entry name" value="OMP_efflux"/>
</dbReference>
<dbReference type="Gene3D" id="1.20.1600.10">
    <property type="entry name" value="Outer membrane efflux proteins (OEP)"/>
    <property type="match status" value="1"/>
</dbReference>
<dbReference type="PANTHER" id="PTHR30203:SF23">
    <property type="entry name" value="OUTER MEMBRANE EFFLUX PROTEIN"/>
    <property type="match status" value="1"/>
</dbReference>
<proteinExistence type="inferred from homology"/>
<reference evidence="2 3" key="1">
    <citation type="journal article" date="2004" name="Int. J. Syst. Evol. Microbiol.">
        <title>Kaistella koreensis gen. nov., sp. nov., a novel member of the Chryseobacterium-Bergeyella-Riemerella branch.</title>
        <authorList>
            <person name="Kim M.K."/>
            <person name="Im W.T."/>
            <person name="Shin Y.K."/>
            <person name="Lim J.H."/>
            <person name="Kim S.H."/>
            <person name="Lee B.C."/>
            <person name="Park M.Y."/>
            <person name="Lee K.Y."/>
            <person name="Lee S.T."/>
        </authorList>
    </citation>
    <scope>NUCLEOTIDE SEQUENCE [LARGE SCALE GENOMIC DNA]</scope>
    <source>
        <strain evidence="2 3">CCUG 49689</strain>
    </source>
</reference>
<comment type="caution">
    <text evidence="2">The sequence shown here is derived from an EMBL/GenBank/DDBJ whole genome shotgun (WGS) entry which is preliminary data.</text>
</comment>
<name>A0A0J7LNX1_9FLAO</name>
<evidence type="ECO:0000313" key="2">
    <source>
        <dbReference type="EMBL" id="KMQ70780.1"/>
    </source>
</evidence>
<dbReference type="Proteomes" id="UP000035900">
    <property type="component" value="Unassembled WGS sequence"/>
</dbReference>
<dbReference type="InterPro" id="IPR010131">
    <property type="entry name" value="MdtP/NodT-like"/>
</dbReference>